<organism evidence="2 3">
    <name type="scientific">Pristionchus pacificus</name>
    <name type="common">Parasitic nematode worm</name>
    <dbReference type="NCBI Taxonomy" id="54126"/>
    <lineage>
        <taxon>Eukaryota</taxon>
        <taxon>Metazoa</taxon>
        <taxon>Ecdysozoa</taxon>
        <taxon>Nematoda</taxon>
        <taxon>Chromadorea</taxon>
        <taxon>Rhabditida</taxon>
        <taxon>Rhabditina</taxon>
        <taxon>Diplogasteromorpha</taxon>
        <taxon>Diplogasteroidea</taxon>
        <taxon>Neodiplogasteridae</taxon>
        <taxon>Pristionchus</taxon>
    </lineage>
</organism>
<evidence type="ECO:0000256" key="1">
    <source>
        <dbReference type="SAM" id="MobiDB-lite"/>
    </source>
</evidence>
<feature type="region of interest" description="Disordered" evidence="1">
    <location>
        <begin position="1"/>
        <end position="85"/>
    </location>
</feature>
<evidence type="ECO:0000313" key="2">
    <source>
        <dbReference type="EnsemblMetazoa" id="PPA45959.1"/>
    </source>
</evidence>
<proteinExistence type="predicted"/>
<dbReference type="Proteomes" id="UP000005239">
    <property type="component" value="Unassembled WGS sequence"/>
</dbReference>
<keyword evidence="3" id="KW-1185">Reference proteome</keyword>
<name>A0A2A6D370_PRIPA</name>
<sequence length="106" mass="12370">MENGVRESGRLRARRKQNRKINDSRIQKHPRSPYAKSTYGREEEEDDWGMGMKSSQESLFATKAGRREGKDEEANMESMQTRNEKTSYMKDDRALIGEIGEKRRGK</sequence>
<reference evidence="3" key="1">
    <citation type="journal article" date="2008" name="Nat. Genet.">
        <title>The Pristionchus pacificus genome provides a unique perspective on nematode lifestyle and parasitism.</title>
        <authorList>
            <person name="Dieterich C."/>
            <person name="Clifton S.W."/>
            <person name="Schuster L.N."/>
            <person name="Chinwalla A."/>
            <person name="Delehaunty K."/>
            <person name="Dinkelacker I."/>
            <person name="Fulton L."/>
            <person name="Fulton R."/>
            <person name="Godfrey J."/>
            <person name="Minx P."/>
            <person name="Mitreva M."/>
            <person name="Roeseler W."/>
            <person name="Tian H."/>
            <person name="Witte H."/>
            <person name="Yang S.P."/>
            <person name="Wilson R.K."/>
            <person name="Sommer R.J."/>
        </authorList>
    </citation>
    <scope>NUCLEOTIDE SEQUENCE [LARGE SCALE GENOMIC DNA]</scope>
    <source>
        <strain evidence="3">PS312</strain>
    </source>
</reference>
<dbReference type="AlphaFoldDB" id="A0A2A6D370"/>
<evidence type="ECO:0000313" key="3">
    <source>
        <dbReference type="Proteomes" id="UP000005239"/>
    </source>
</evidence>
<accession>A0A2A6D370</accession>
<feature type="compositionally biased region" description="Basic and acidic residues" evidence="1">
    <location>
        <begin position="1"/>
        <end position="10"/>
    </location>
</feature>
<reference evidence="2" key="2">
    <citation type="submission" date="2022-06" db="UniProtKB">
        <authorList>
            <consortium name="EnsemblMetazoa"/>
        </authorList>
    </citation>
    <scope>IDENTIFICATION</scope>
    <source>
        <strain evidence="2">PS312</strain>
    </source>
</reference>
<dbReference type="EnsemblMetazoa" id="PPA45959.1">
    <property type="protein sequence ID" value="PPA45959.1"/>
    <property type="gene ID" value="WBGene00284328"/>
</dbReference>
<accession>A0A8R1Z598</accession>
<gene>
    <name evidence="2" type="primary">WBGene00284328</name>
</gene>
<protein>
    <submittedName>
        <fullName evidence="2">Uncharacterized protein</fullName>
    </submittedName>
</protein>